<dbReference type="Proteomes" id="UP000305888">
    <property type="component" value="Plasmid pD4M1D"/>
</dbReference>
<dbReference type="CDD" id="cd00761">
    <property type="entry name" value="Glyco_tranf_GTA_type"/>
    <property type="match status" value="1"/>
</dbReference>
<dbReference type="InterPro" id="IPR001296">
    <property type="entry name" value="Glyco_trans_1"/>
</dbReference>
<geneLocation type="plasmid" evidence="5">
    <name>pd4m1d</name>
</geneLocation>
<sequence length="729" mass="83907">MIKKIGFIIPSIGVGGAERVVVSLANALSTYFECVIFVQPGSQRHYQIDVDVLEIDFTKEGILNAVKEHKIDLLSDHFHWEADHVKVIAEVADEGVKVVLTEHNSYYYPLFQFARDRKAGYDKWFNDRYDFYKKFTGVILLNEDTHKSFRQHLDNIYTIPNPVPYDPSGVADYNSKRVLSASHFFKKAKRIDLLYAMQAKLQDMVPESVLTILGNYSWTQDQYYRRATGCRPDAVRSPGRTTRVEDYYNKASVFVMTSEIEGQPMVLLEAAMHALPQVCFDIPGLRDQIVDGVTGRLIPYGDVDALTACVSELLENPDRMREMGLAARKFVQEQFSEERVVDIWIDLIAEIDKTGRITAPEYEQTEEEKESDLKWKDYWKGAANNAASHVDPKISFLVPVYGTEAVLGRCLRSIQDQTLEEFECIVVDDASPGDVEAVMREAIGDDARFRIIHHAQNRGLYQARSTAADDACGLFFANIDSDDYIHPSFAEIMFDKAILTDSEIVECQAIELHADGRPIRFNDIQQVDPIDGAEANRAFLNNTFRNVVWNKIYARDLWRRVPEHNSIDVGLSITEDLLRNSLLFPACHRYTAVQDCLYYYCRRPTSVVTGGDIIRLDKKLKDIEYSYRKAKAQYVSEDSEQFWKKLEHRRIEDISWYVSEYLKRTELSAVWSEIWEKDVDPSLSLIISLVANNAKLDVELQHRWNAWRWELNRATRLENKLTEARKTLS</sequence>
<evidence type="ECO:0000259" key="1">
    <source>
        <dbReference type="Pfam" id="PF00534"/>
    </source>
</evidence>
<dbReference type="Pfam" id="PF13439">
    <property type="entry name" value="Glyco_transf_4"/>
    <property type="match status" value="1"/>
</dbReference>
<keyword evidence="5" id="KW-1185">Reference proteome</keyword>
<evidence type="ECO:0000259" key="2">
    <source>
        <dbReference type="Pfam" id="PF00535"/>
    </source>
</evidence>
<dbReference type="Pfam" id="PF00534">
    <property type="entry name" value="Glycos_transf_1"/>
    <property type="match status" value="1"/>
</dbReference>
<dbReference type="RefSeq" id="WP_138579555.1">
    <property type="nucleotide sequence ID" value="NZ_CP040822.1"/>
</dbReference>
<dbReference type="SUPFAM" id="SSF53756">
    <property type="entry name" value="UDP-Glycosyltransferase/glycogen phosphorylase"/>
    <property type="match status" value="1"/>
</dbReference>
<feature type="domain" description="Glycosyltransferase 2-like" evidence="2">
    <location>
        <begin position="395"/>
        <end position="509"/>
    </location>
</feature>
<name>A0A5B8G453_9RHOB</name>
<evidence type="ECO:0000313" key="5">
    <source>
        <dbReference type="Proteomes" id="UP000305888"/>
    </source>
</evidence>
<gene>
    <name evidence="4" type="ORF">FDP22_23260</name>
</gene>
<dbReference type="InterPro" id="IPR001173">
    <property type="entry name" value="Glyco_trans_2-like"/>
</dbReference>
<dbReference type="KEGG" id="ppru:FDP22_23260"/>
<evidence type="ECO:0000259" key="3">
    <source>
        <dbReference type="Pfam" id="PF13439"/>
    </source>
</evidence>
<dbReference type="Pfam" id="PF00535">
    <property type="entry name" value="Glycos_transf_2"/>
    <property type="match status" value="1"/>
</dbReference>
<accession>A0A5B8G453</accession>
<dbReference type="Gene3D" id="3.40.50.2000">
    <property type="entry name" value="Glycogen Phosphorylase B"/>
    <property type="match status" value="2"/>
</dbReference>
<dbReference type="PANTHER" id="PTHR12526">
    <property type="entry name" value="GLYCOSYLTRANSFERASE"/>
    <property type="match status" value="1"/>
</dbReference>
<feature type="domain" description="Glycosyltransferase subfamily 4-like N-terminal" evidence="3">
    <location>
        <begin position="14"/>
        <end position="164"/>
    </location>
</feature>
<dbReference type="Gene3D" id="3.90.550.10">
    <property type="entry name" value="Spore Coat Polysaccharide Biosynthesis Protein SpsA, Chain A"/>
    <property type="match status" value="1"/>
</dbReference>
<dbReference type="EMBL" id="CP040822">
    <property type="protein sequence ID" value="QDL94790.1"/>
    <property type="molecule type" value="Genomic_DNA"/>
</dbReference>
<keyword evidence="4" id="KW-0614">Plasmid</keyword>
<evidence type="ECO:0000313" key="4">
    <source>
        <dbReference type="EMBL" id="QDL94790.1"/>
    </source>
</evidence>
<dbReference type="PANTHER" id="PTHR12526:SF627">
    <property type="entry name" value="D-RHAMNOSYLTRANSFERASE WBPZ"/>
    <property type="match status" value="1"/>
</dbReference>
<feature type="domain" description="Glycosyl transferase family 1" evidence="1">
    <location>
        <begin position="174"/>
        <end position="329"/>
    </location>
</feature>
<protein>
    <submittedName>
        <fullName evidence="4">Glycosyltransferase</fullName>
    </submittedName>
</protein>
<reference evidence="4 5" key="1">
    <citation type="submission" date="2019-06" db="EMBL/GenBank/DDBJ databases">
        <title>Genome sequence of Rhodobacteraceae bacterium D4M1.</title>
        <authorList>
            <person name="Cao J."/>
        </authorList>
    </citation>
    <scope>NUCLEOTIDE SEQUENCE [LARGE SCALE GENOMIC DNA]</scope>
    <source>
        <strain evidence="4 5">D4M1</strain>
        <plasmid evidence="5">pd4m1d</plasmid>
    </source>
</reference>
<keyword evidence="4" id="KW-0808">Transferase</keyword>
<dbReference type="AlphaFoldDB" id="A0A5B8G453"/>
<dbReference type="InterPro" id="IPR029044">
    <property type="entry name" value="Nucleotide-diphossugar_trans"/>
</dbReference>
<dbReference type="SUPFAM" id="SSF53448">
    <property type="entry name" value="Nucleotide-diphospho-sugar transferases"/>
    <property type="match status" value="1"/>
</dbReference>
<organism evidence="4 5">
    <name type="scientific">Paroceanicella profunda</name>
    <dbReference type="NCBI Taxonomy" id="2579971"/>
    <lineage>
        <taxon>Bacteria</taxon>
        <taxon>Pseudomonadati</taxon>
        <taxon>Pseudomonadota</taxon>
        <taxon>Alphaproteobacteria</taxon>
        <taxon>Rhodobacterales</taxon>
        <taxon>Paracoccaceae</taxon>
        <taxon>Paroceanicella</taxon>
    </lineage>
</organism>
<dbReference type="OrthoDB" id="9790710at2"/>
<dbReference type="InterPro" id="IPR028098">
    <property type="entry name" value="Glyco_trans_4-like_N"/>
</dbReference>
<proteinExistence type="predicted"/>
<dbReference type="GO" id="GO:0016757">
    <property type="term" value="F:glycosyltransferase activity"/>
    <property type="evidence" value="ECO:0007669"/>
    <property type="project" value="InterPro"/>
</dbReference>